<dbReference type="PANTHER" id="PTHR28008">
    <property type="entry name" value="DOMAIN PROTEIN, PUTATIVE (AFU_ORTHOLOGUE AFUA_3G10980)-RELATED"/>
    <property type="match status" value="1"/>
</dbReference>
<organism evidence="3 4">
    <name type="scientific">Mycena indigotica</name>
    <dbReference type="NCBI Taxonomy" id="2126181"/>
    <lineage>
        <taxon>Eukaryota</taxon>
        <taxon>Fungi</taxon>
        <taxon>Dikarya</taxon>
        <taxon>Basidiomycota</taxon>
        <taxon>Agaricomycotina</taxon>
        <taxon>Agaricomycetes</taxon>
        <taxon>Agaricomycetidae</taxon>
        <taxon>Agaricales</taxon>
        <taxon>Marasmiineae</taxon>
        <taxon>Mycenaceae</taxon>
        <taxon>Mycena</taxon>
    </lineage>
</organism>
<dbReference type="GeneID" id="59349373"/>
<keyword evidence="2" id="KW-0472">Membrane</keyword>
<dbReference type="PANTHER" id="PTHR28008:SF1">
    <property type="entry name" value="DOMAIN PROTEIN, PUTATIVE (AFU_ORTHOLOGUE AFUA_3G10980)-RELATED"/>
    <property type="match status" value="1"/>
</dbReference>
<keyword evidence="4" id="KW-1185">Reference proteome</keyword>
<dbReference type="EMBL" id="JACAZF010000009">
    <property type="protein sequence ID" value="KAF7294888.1"/>
    <property type="molecule type" value="Genomic_DNA"/>
</dbReference>
<dbReference type="AlphaFoldDB" id="A0A8H6VYH4"/>
<evidence type="ECO:0008006" key="5">
    <source>
        <dbReference type="Google" id="ProtNLM"/>
    </source>
</evidence>
<sequence length="286" mass="32610">MPRQHDRHIIAQLSPVFHLLWAFGAPPHLVPCVIPVMASSQRGRRLLKTIMKSYRLRLPRFDNLRLRPWFLLATVLIMLLLAFLGFTNFSHSLPLNDKALHFLCFGIATGVFYFIFDVEEESRRHWFWRNVALIVTVFVCFICGGIFSEVVQSMLPYKQFQFGDIAANLLGSSIGLLVSYYLERYYRTRREIARLYQPLDGGSLSDFEDDEEEGLQLLPTHRTTQSSAKGPQKSARLENVWDEREELFGVGGDSDDEDVTPTAAPMPSKPTHHSGPPVPKVYVTPA</sequence>
<comment type="caution">
    <text evidence="3">The sequence shown here is derived from an EMBL/GenBank/DDBJ whole genome shotgun (WGS) entry which is preliminary data.</text>
</comment>
<feature type="transmembrane region" description="Helical" evidence="2">
    <location>
        <begin position="128"/>
        <end position="148"/>
    </location>
</feature>
<feature type="transmembrane region" description="Helical" evidence="2">
    <location>
        <begin position="160"/>
        <end position="182"/>
    </location>
</feature>
<dbReference type="Proteomes" id="UP000636479">
    <property type="component" value="Unassembled WGS sequence"/>
</dbReference>
<evidence type="ECO:0000256" key="2">
    <source>
        <dbReference type="SAM" id="Phobius"/>
    </source>
</evidence>
<evidence type="ECO:0000313" key="4">
    <source>
        <dbReference type="Proteomes" id="UP000636479"/>
    </source>
</evidence>
<accession>A0A8H6VYH4</accession>
<feature type="transmembrane region" description="Helical" evidence="2">
    <location>
        <begin position="99"/>
        <end position="116"/>
    </location>
</feature>
<evidence type="ECO:0000256" key="1">
    <source>
        <dbReference type="SAM" id="MobiDB-lite"/>
    </source>
</evidence>
<dbReference type="OrthoDB" id="63581at2759"/>
<feature type="region of interest" description="Disordered" evidence="1">
    <location>
        <begin position="218"/>
        <end position="286"/>
    </location>
</feature>
<dbReference type="RefSeq" id="XP_037216251.1">
    <property type="nucleotide sequence ID" value="XM_037366857.1"/>
</dbReference>
<reference evidence="3" key="1">
    <citation type="submission" date="2020-05" db="EMBL/GenBank/DDBJ databases">
        <title>Mycena genomes resolve the evolution of fungal bioluminescence.</title>
        <authorList>
            <person name="Tsai I.J."/>
        </authorList>
    </citation>
    <scope>NUCLEOTIDE SEQUENCE</scope>
    <source>
        <strain evidence="3">171206Taipei</strain>
    </source>
</reference>
<proteinExistence type="predicted"/>
<name>A0A8H6VYH4_9AGAR</name>
<protein>
    <recommendedName>
        <fullName evidence="5">VanZ-like domain-containing protein</fullName>
    </recommendedName>
</protein>
<feature type="transmembrane region" description="Helical" evidence="2">
    <location>
        <begin position="69"/>
        <end position="87"/>
    </location>
</feature>
<keyword evidence="2" id="KW-1133">Transmembrane helix</keyword>
<evidence type="ECO:0000313" key="3">
    <source>
        <dbReference type="EMBL" id="KAF7294888.1"/>
    </source>
</evidence>
<gene>
    <name evidence="3" type="ORF">MIND_01026700</name>
</gene>
<keyword evidence="2" id="KW-0812">Transmembrane</keyword>